<gene>
    <name evidence="3" type="ORF">F5147DRAFT_660016</name>
</gene>
<keyword evidence="2" id="KW-1133">Transmembrane helix</keyword>
<dbReference type="AlphaFoldDB" id="A0A9P7EQT5"/>
<evidence type="ECO:0000256" key="2">
    <source>
        <dbReference type="SAM" id="Phobius"/>
    </source>
</evidence>
<dbReference type="GeneID" id="64696901"/>
<keyword evidence="4" id="KW-1185">Reference proteome</keyword>
<feature type="compositionally biased region" description="Basic and acidic residues" evidence="1">
    <location>
        <begin position="152"/>
        <end position="170"/>
    </location>
</feature>
<keyword evidence="2" id="KW-0472">Membrane</keyword>
<feature type="transmembrane region" description="Helical" evidence="2">
    <location>
        <begin position="55"/>
        <end position="73"/>
    </location>
</feature>
<dbReference type="OrthoDB" id="2664712at2759"/>
<evidence type="ECO:0000256" key="1">
    <source>
        <dbReference type="SAM" id="MobiDB-lite"/>
    </source>
</evidence>
<evidence type="ECO:0000313" key="3">
    <source>
        <dbReference type="EMBL" id="KAG2083939.1"/>
    </source>
</evidence>
<comment type="caution">
    <text evidence="3">The sequence shown here is derived from an EMBL/GenBank/DDBJ whole genome shotgun (WGS) entry which is preliminary data.</text>
</comment>
<organism evidence="3 4">
    <name type="scientific">Suillus discolor</name>
    <dbReference type="NCBI Taxonomy" id="1912936"/>
    <lineage>
        <taxon>Eukaryota</taxon>
        <taxon>Fungi</taxon>
        <taxon>Dikarya</taxon>
        <taxon>Basidiomycota</taxon>
        <taxon>Agaricomycotina</taxon>
        <taxon>Agaricomycetes</taxon>
        <taxon>Agaricomycetidae</taxon>
        <taxon>Boletales</taxon>
        <taxon>Suillineae</taxon>
        <taxon>Suillaceae</taxon>
        <taxon>Suillus</taxon>
    </lineage>
</organism>
<dbReference type="RefSeq" id="XP_041284447.1">
    <property type="nucleotide sequence ID" value="XM_041434642.1"/>
</dbReference>
<accession>A0A9P7EQT5</accession>
<feature type="region of interest" description="Disordered" evidence="1">
    <location>
        <begin position="143"/>
        <end position="170"/>
    </location>
</feature>
<keyword evidence="2" id="KW-0812">Transmembrane</keyword>
<dbReference type="EMBL" id="JABBWM010000248">
    <property type="protein sequence ID" value="KAG2083939.1"/>
    <property type="molecule type" value="Genomic_DNA"/>
</dbReference>
<proteinExistence type="predicted"/>
<dbReference type="Proteomes" id="UP000823399">
    <property type="component" value="Unassembled WGS sequence"/>
</dbReference>
<reference evidence="3" key="1">
    <citation type="journal article" date="2020" name="New Phytol.">
        <title>Comparative genomics reveals dynamic genome evolution in host specialist ectomycorrhizal fungi.</title>
        <authorList>
            <person name="Lofgren L.A."/>
            <person name="Nguyen N.H."/>
            <person name="Vilgalys R."/>
            <person name="Ruytinx J."/>
            <person name="Liao H.L."/>
            <person name="Branco S."/>
            <person name="Kuo A."/>
            <person name="LaButti K."/>
            <person name="Lipzen A."/>
            <person name="Andreopoulos W."/>
            <person name="Pangilinan J."/>
            <person name="Riley R."/>
            <person name="Hundley H."/>
            <person name="Na H."/>
            <person name="Barry K."/>
            <person name="Grigoriev I.V."/>
            <person name="Stajich J.E."/>
            <person name="Kennedy P.G."/>
        </authorList>
    </citation>
    <scope>NUCLEOTIDE SEQUENCE</scope>
    <source>
        <strain evidence="3">FC423</strain>
    </source>
</reference>
<protein>
    <submittedName>
        <fullName evidence="3">Uncharacterized protein</fullName>
    </submittedName>
</protein>
<name>A0A9P7EQT5_9AGAM</name>
<sequence length="170" mass="19983">MYQTTTYQATCLLCAQDKGGIYELTDSCMDGNRDNASSTTSADVIHREIVYDLEGYYYVILTLAIMLDILYTLKRVPNPYMTSGMEMWLYWWLENTIEMEIWYKVLRNDTFLLLMQGFLWWKGCWKEHQDVELNLFCKNARLSQPSHHRPTKSQEKDSRLYKSDDGGGQA</sequence>
<evidence type="ECO:0000313" key="4">
    <source>
        <dbReference type="Proteomes" id="UP000823399"/>
    </source>
</evidence>